<keyword evidence="3" id="KW-1185">Reference proteome</keyword>
<evidence type="ECO:0008006" key="4">
    <source>
        <dbReference type="Google" id="ProtNLM"/>
    </source>
</evidence>
<accession>A0AAV7XEC3</accession>
<evidence type="ECO:0000313" key="3">
    <source>
        <dbReference type="Proteomes" id="UP001075354"/>
    </source>
</evidence>
<evidence type="ECO:0000313" key="2">
    <source>
        <dbReference type="EMBL" id="KAJ1522149.1"/>
    </source>
</evidence>
<gene>
    <name evidence="2" type="ORF">ONE63_002460</name>
</gene>
<evidence type="ECO:0000256" key="1">
    <source>
        <dbReference type="SAM" id="SignalP"/>
    </source>
</evidence>
<organism evidence="2 3">
    <name type="scientific">Megalurothrips usitatus</name>
    <name type="common">bean blossom thrips</name>
    <dbReference type="NCBI Taxonomy" id="439358"/>
    <lineage>
        <taxon>Eukaryota</taxon>
        <taxon>Metazoa</taxon>
        <taxon>Ecdysozoa</taxon>
        <taxon>Arthropoda</taxon>
        <taxon>Hexapoda</taxon>
        <taxon>Insecta</taxon>
        <taxon>Pterygota</taxon>
        <taxon>Neoptera</taxon>
        <taxon>Paraneoptera</taxon>
        <taxon>Thysanoptera</taxon>
        <taxon>Terebrantia</taxon>
        <taxon>Thripoidea</taxon>
        <taxon>Thripidae</taxon>
        <taxon>Megalurothrips</taxon>
    </lineage>
</organism>
<keyword evidence="1" id="KW-0732">Signal</keyword>
<comment type="caution">
    <text evidence="2">The sequence shown here is derived from an EMBL/GenBank/DDBJ whole genome shotgun (WGS) entry which is preliminary data.</text>
</comment>
<dbReference type="EMBL" id="JAPTSV010000012">
    <property type="protein sequence ID" value="KAJ1522149.1"/>
    <property type="molecule type" value="Genomic_DNA"/>
</dbReference>
<reference evidence="2" key="1">
    <citation type="submission" date="2022-12" db="EMBL/GenBank/DDBJ databases">
        <title>Chromosome-level genome assembly of the bean flower thrips Megalurothrips usitatus.</title>
        <authorList>
            <person name="Ma L."/>
            <person name="Liu Q."/>
            <person name="Li H."/>
            <person name="Cai W."/>
        </authorList>
    </citation>
    <scope>NUCLEOTIDE SEQUENCE</scope>
    <source>
        <strain evidence="2">Cailab_2022a</strain>
    </source>
</reference>
<name>A0AAV7XEC3_9NEOP</name>
<dbReference type="Proteomes" id="UP001075354">
    <property type="component" value="Chromosome 12"/>
</dbReference>
<feature type="chain" id="PRO_5043619637" description="Secreted protein" evidence="1">
    <location>
        <begin position="27"/>
        <end position="134"/>
    </location>
</feature>
<protein>
    <recommendedName>
        <fullName evidence="4">Secreted protein</fullName>
    </recommendedName>
</protein>
<sequence length="134" mass="13424">MPVMTAARMALAALLLSAAAIPAVKAASSSSSSSSSSSEASVSSSEESLAARLESRIHRCVRGASPGLVLPVGNVGELTKVEACADDGMSALFGGTAAPAVKDQVDGCVDANKFPDAVMPAVKLFKDCIARALT</sequence>
<dbReference type="AlphaFoldDB" id="A0AAV7XEC3"/>
<feature type="signal peptide" evidence="1">
    <location>
        <begin position="1"/>
        <end position="26"/>
    </location>
</feature>
<proteinExistence type="predicted"/>